<evidence type="ECO:0000256" key="1">
    <source>
        <dbReference type="ARBA" id="ARBA00004651"/>
    </source>
</evidence>
<evidence type="ECO:0000256" key="4">
    <source>
        <dbReference type="ARBA" id="ARBA00016962"/>
    </source>
</evidence>
<comment type="similarity">
    <text evidence="2">Belongs to the ABC-4 integral membrane protein family. HrtB subfamily.</text>
</comment>
<dbReference type="RefSeq" id="WP_094926459.1">
    <property type="nucleotide sequence ID" value="NZ_NPIA01000010.1"/>
</dbReference>
<feature type="domain" description="ABC3 transporter permease C-terminal" evidence="11">
    <location>
        <begin position="278"/>
        <end position="396"/>
    </location>
</feature>
<accession>A0A263BQF7</accession>
<evidence type="ECO:0000256" key="5">
    <source>
        <dbReference type="ARBA" id="ARBA00022475"/>
    </source>
</evidence>
<comment type="caution">
    <text evidence="13">The sequence shown here is derived from an EMBL/GenBank/DDBJ whole genome shotgun (WGS) entry which is preliminary data.</text>
</comment>
<feature type="transmembrane region" description="Helical" evidence="10">
    <location>
        <begin position="370"/>
        <end position="393"/>
    </location>
</feature>
<feature type="transmembrane region" description="Helical" evidence="10">
    <location>
        <begin position="319"/>
        <end position="350"/>
    </location>
</feature>
<name>A0A263BQF7_9BACI</name>
<keyword evidence="7 10" id="KW-1133">Transmembrane helix</keyword>
<evidence type="ECO:0000256" key="2">
    <source>
        <dbReference type="ARBA" id="ARBA00008697"/>
    </source>
</evidence>
<evidence type="ECO:0000259" key="12">
    <source>
        <dbReference type="Pfam" id="PF12704"/>
    </source>
</evidence>
<evidence type="ECO:0000256" key="9">
    <source>
        <dbReference type="ARBA" id="ARBA00024973"/>
    </source>
</evidence>
<dbReference type="PANTHER" id="PTHR43738:SF2">
    <property type="entry name" value="ABC TRANSPORTER PERMEASE"/>
    <property type="match status" value="1"/>
</dbReference>
<reference evidence="14" key="1">
    <citation type="submission" date="2017-08" db="EMBL/GenBank/DDBJ databases">
        <authorList>
            <person name="Huang Z."/>
        </authorList>
    </citation>
    <scope>NUCLEOTIDE SEQUENCE [LARGE SCALE GENOMIC DNA]</scope>
    <source>
        <strain evidence="14">SA5d-4</strain>
    </source>
</reference>
<keyword evidence="8 10" id="KW-0472">Membrane</keyword>
<dbReference type="PANTHER" id="PTHR43738">
    <property type="entry name" value="ABC TRANSPORTER, MEMBRANE PROTEIN"/>
    <property type="match status" value="1"/>
</dbReference>
<dbReference type="Proteomes" id="UP000217083">
    <property type="component" value="Unassembled WGS sequence"/>
</dbReference>
<feature type="domain" description="MacB-like periplasmic core" evidence="12">
    <location>
        <begin position="18"/>
        <end position="209"/>
    </location>
</feature>
<evidence type="ECO:0000256" key="6">
    <source>
        <dbReference type="ARBA" id="ARBA00022692"/>
    </source>
</evidence>
<evidence type="ECO:0000256" key="7">
    <source>
        <dbReference type="ARBA" id="ARBA00022989"/>
    </source>
</evidence>
<dbReference type="AlphaFoldDB" id="A0A263BQF7"/>
<evidence type="ECO:0000256" key="10">
    <source>
        <dbReference type="SAM" id="Phobius"/>
    </source>
</evidence>
<evidence type="ECO:0000313" key="14">
    <source>
        <dbReference type="Proteomes" id="UP000217083"/>
    </source>
</evidence>
<gene>
    <name evidence="13" type="ORF">CIB95_14875</name>
</gene>
<dbReference type="Pfam" id="PF12704">
    <property type="entry name" value="MacB_PCD"/>
    <property type="match status" value="1"/>
</dbReference>
<proteinExistence type="inferred from homology"/>
<reference evidence="13 14" key="2">
    <citation type="submission" date="2017-09" db="EMBL/GenBank/DDBJ databases">
        <title>Bacillus patelloidae sp. nov., isolated from the intestinal tract of a marine limpet.</title>
        <authorList>
            <person name="Liu R."/>
            <person name="Dong C."/>
            <person name="Shao Z."/>
        </authorList>
    </citation>
    <scope>NUCLEOTIDE SEQUENCE [LARGE SCALE GENOMIC DNA]</scope>
    <source>
        <strain evidence="13 14">SA5d-4</strain>
    </source>
</reference>
<comment type="function">
    <text evidence="9">Part of the ABC transporter complex hrt involved in hemin import. Responsible for the translocation of the substrate across the membrane.</text>
</comment>
<dbReference type="GO" id="GO:0005886">
    <property type="term" value="C:plasma membrane"/>
    <property type="evidence" value="ECO:0007669"/>
    <property type="project" value="UniProtKB-SubCell"/>
</dbReference>
<dbReference type="Pfam" id="PF02687">
    <property type="entry name" value="FtsX"/>
    <property type="match status" value="1"/>
</dbReference>
<protein>
    <recommendedName>
        <fullName evidence="4">Putative hemin transport system permease protein HrtB</fullName>
    </recommendedName>
</protein>
<dbReference type="EMBL" id="NPIA01000010">
    <property type="protein sequence ID" value="OZM55944.1"/>
    <property type="molecule type" value="Genomic_DNA"/>
</dbReference>
<organism evidence="13 14">
    <name type="scientific">Lottiidibacillus patelloidae</name>
    <dbReference type="NCBI Taxonomy" id="2670334"/>
    <lineage>
        <taxon>Bacteria</taxon>
        <taxon>Bacillati</taxon>
        <taxon>Bacillota</taxon>
        <taxon>Bacilli</taxon>
        <taxon>Bacillales</taxon>
        <taxon>Bacillaceae</taxon>
        <taxon>Lottiidibacillus</taxon>
    </lineage>
</organism>
<comment type="subcellular location">
    <subcellularLocation>
        <location evidence="1">Cell membrane</location>
        <topology evidence="1">Multi-pass membrane protein</topology>
    </subcellularLocation>
</comment>
<feature type="transmembrane region" description="Helical" evidence="10">
    <location>
        <begin position="275"/>
        <end position="298"/>
    </location>
</feature>
<evidence type="ECO:0000313" key="13">
    <source>
        <dbReference type="EMBL" id="OZM55944.1"/>
    </source>
</evidence>
<comment type="subunit">
    <text evidence="3">The complex is composed of two ATP-binding proteins (HrtA), two transmembrane proteins (HrtB) and a solute-binding protein.</text>
</comment>
<evidence type="ECO:0000256" key="8">
    <source>
        <dbReference type="ARBA" id="ARBA00023136"/>
    </source>
</evidence>
<keyword evidence="14" id="KW-1185">Reference proteome</keyword>
<feature type="transmembrane region" description="Helical" evidence="10">
    <location>
        <begin position="20"/>
        <end position="39"/>
    </location>
</feature>
<dbReference type="InterPro" id="IPR025857">
    <property type="entry name" value="MacB_PCD"/>
</dbReference>
<dbReference type="InterPro" id="IPR051125">
    <property type="entry name" value="ABC-4/HrtB_transporter"/>
</dbReference>
<dbReference type="InterPro" id="IPR003838">
    <property type="entry name" value="ABC3_permease_C"/>
</dbReference>
<keyword evidence="6 10" id="KW-0812">Transmembrane</keyword>
<keyword evidence="5" id="KW-1003">Cell membrane</keyword>
<sequence length="402" mass="44933">MNIIKFSLKSILGRKTNTIFTAIAIMIAAALVFSVMMIFEGLDKGIKDQAGSYDIVVGAEGSPMQLTLNSLLYFDKPLGNVPYSLYEELRDDERVLRVVPIALGDSYESYPVIGTTLEFFQPFREGLQERFSLAEGSYFKSTYEVVIGASVARELDLQVGDHFHSSHGFEGNNEHDEMEYIVTGILEPVGSADDKGIFTSIESVWHAHEEETGEEAHTEEHEDEKEVTAILVKPQMLGFAPGLKEEIDKKNEMQAVYPVIMFRQLLETFSIGKQIAMLLATISIFMAVLFIVFAVLGSMNQRRGETMILRSLGVPRYKIATNILIEMSFVSLIGTSMGYFLSQTIVFLVGTYSKMYLGFAMPTFIISSNIIYVGVSIFLLALIISFIPTLFLFNRDIGRKQA</sequence>
<evidence type="ECO:0000256" key="3">
    <source>
        <dbReference type="ARBA" id="ARBA00011131"/>
    </source>
</evidence>
<evidence type="ECO:0000259" key="11">
    <source>
        <dbReference type="Pfam" id="PF02687"/>
    </source>
</evidence>